<feature type="transmembrane region" description="Helical" evidence="5">
    <location>
        <begin position="119"/>
        <end position="138"/>
    </location>
</feature>
<keyword evidence="7" id="KW-1185">Reference proteome</keyword>
<gene>
    <name evidence="8" type="primary">LOC102805786</name>
</gene>
<evidence type="ECO:0000313" key="7">
    <source>
        <dbReference type="Proteomes" id="UP000694865"/>
    </source>
</evidence>
<dbReference type="RefSeq" id="XP_006822827.1">
    <property type="nucleotide sequence ID" value="XM_006822764.1"/>
</dbReference>
<evidence type="ECO:0000256" key="4">
    <source>
        <dbReference type="ARBA" id="ARBA00023136"/>
    </source>
</evidence>
<feature type="transmembrane region" description="Helical" evidence="5">
    <location>
        <begin position="150"/>
        <end position="169"/>
    </location>
</feature>
<feature type="transmembrane region" description="Helical" evidence="5">
    <location>
        <begin position="582"/>
        <end position="604"/>
    </location>
</feature>
<dbReference type="SUPFAM" id="SSF81324">
    <property type="entry name" value="Voltage-gated potassium channels"/>
    <property type="match status" value="1"/>
</dbReference>
<dbReference type="Gene3D" id="1.10.287.70">
    <property type="match status" value="2"/>
</dbReference>
<evidence type="ECO:0000256" key="5">
    <source>
        <dbReference type="SAM" id="Phobius"/>
    </source>
</evidence>
<name>A0ABM0MS36_SACKO</name>
<organism evidence="7 8">
    <name type="scientific">Saccoglossus kowalevskii</name>
    <name type="common">Acorn worm</name>
    <dbReference type="NCBI Taxonomy" id="10224"/>
    <lineage>
        <taxon>Eukaryota</taxon>
        <taxon>Metazoa</taxon>
        <taxon>Hemichordata</taxon>
        <taxon>Enteropneusta</taxon>
        <taxon>Harrimaniidae</taxon>
        <taxon>Saccoglossus</taxon>
    </lineage>
</organism>
<feature type="transmembrane region" description="Helical" evidence="5">
    <location>
        <begin position="466"/>
        <end position="485"/>
    </location>
</feature>
<evidence type="ECO:0000256" key="2">
    <source>
        <dbReference type="ARBA" id="ARBA00022692"/>
    </source>
</evidence>
<keyword evidence="4 5" id="KW-0472">Membrane</keyword>
<evidence type="ECO:0000256" key="3">
    <source>
        <dbReference type="ARBA" id="ARBA00022989"/>
    </source>
</evidence>
<reference evidence="8" key="1">
    <citation type="submission" date="2025-08" db="UniProtKB">
        <authorList>
            <consortium name="RefSeq"/>
        </authorList>
    </citation>
    <scope>IDENTIFICATION</scope>
    <source>
        <tissue evidence="8">Testes</tissue>
    </source>
</reference>
<evidence type="ECO:0000259" key="6">
    <source>
        <dbReference type="Pfam" id="PF00520"/>
    </source>
</evidence>
<comment type="subcellular location">
    <subcellularLocation>
        <location evidence="1">Membrane</location>
        <topology evidence="1">Multi-pass membrane protein</topology>
    </subcellularLocation>
</comment>
<dbReference type="InterPro" id="IPR005821">
    <property type="entry name" value="Ion_trans_dom"/>
</dbReference>
<dbReference type="Proteomes" id="UP000694865">
    <property type="component" value="Unplaced"/>
</dbReference>
<dbReference type="PANTHER" id="PTHR46726">
    <property type="entry name" value="TWO PORE CHANNEL 3"/>
    <property type="match status" value="1"/>
</dbReference>
<feature type="transmembrane region" description="Helical" evidence="5">
    <location>
        <begin position="244"/>
        <end position="267"/>
    </location>
</feature>
<feature type="transmembrane region" description="Helical" evidence="5">
    <location>
        <begin position="189"/>
        <end position="206"/>
    </location>
</feature>
<sequence length="771" mass="90220">MDNNNTGYFGGVANGVISTDVNTNYVHHVPVENRIDGGDSSEPGPSDICIRDRIVTYDTDTQAVDIDVVAADDRTIKTPITELDIFLAGILVTDAINARHGYFKHGENELRLYYLYHHWILRWIIYFFIAIILSLALFEYPAATDVMLPYWSTMMLELVCIAAFIGRLVHSKLFTSGVIWWSDWKNLTVIIAIALTFVDMVLYIVFTENGIYMVRWSRLFRPLYLINITHNRQMRRAFRNIRRTLPDICVVLILYLLLVALFALMALKMFENRNLKHRSGEPYMSDYWDNYYALYIYVTTANSPDVMMPAYDHNYWFCLFFIAYLIICYYIFMSVILAVIYNNYRKHLKTEVKKSVFQRRRLLSKAFNILKVKINGCFVCTMGHFQAIMKHVCPKASPDRINLLWNVLDELDNKYIKKKEFLKLYDLLNVPLLEEKDQKTFLERTVPSFYLSRPSLFIQRMVVHKAFHWVFDALIIINAVFIAFSIEESEWFFLTIFSIEIFLKLYTMGHKEFFRRAWNIFDFIVIFSAVILSFVQLLRTESALVAEQTLDVLMVLRVMRLFKPLGNLKHFSVLTMTIRNILPSLLTYGGVIFVFYYTFAILGMELFNGKFDYYGYPDENGTMPDGQPLYCGNEKLKDSDFWTMHIFVAFVLEVFILRYQLNISGKGKHENAIVKKIAEMGFHMQKSQRIRKRREDVDDLVNNMEEGNELPNIESGLRFRLSKSGIKNVEVLLQQLFETELDEDGEEDNVDLDDLQSQDIFPNPVTMDNTI</sequence>
<evidence type="ECO:0000256" key="1">
    <source>
        <dbReference type="ARBA" id="ARBA00004141"/>
    </source>
</evidence>
<dbReference type="PANTHER" id="PTHR46726:SF1">
    <property type="entry name" value="TWO-PORE CALCIUM CHANNEL 3"/>
    <property type="match status" value="1"/>
</dbReference>
<protein>
    <submittedName>
        <fullName evidence="8">Two pore calcium channel protein 1-like</fullName>
    </submittedName>
</protein>
<proteinExistence type="predicted"/>
<feature type="transmembrane region" description="Helical" evidence="5">
    <location>
        <begin position="314"/>
        <end position="341"/>
    </location>
</feature>
<feature type="transmembrane region" description="Helical" evidence="5">
    <location>
        <begin position="520"/>
        <end position="538"/>
    </location>
</feature>
<dbReference type="Gene3D" id="1.20.120.350">
    <property type="entry name" value="Voltage-gated potassium channels. Chain C"/>
    <property type="match status" value="1"/>
</dbReference>
<dbReference type="GeneID" id="102805786"/>
<feature type="transmembrane region" description="Helical" evidence="5">
    <location>
        <begin position="642"/>
        <end position="661"/>
    </location>
</feature>
<accession>A0ABM0MS36</accession>
<feature type="domain" description="Ion transport" evidence="6">
    <location>
        <begin position="120"/>
        <end position="346"/>
    </location>
</feature>
<feature type="domain" description="Ion transport" evidence="6">
    <location>
        <begin position="464"/>
        <end position="656"/>
    </location>
</feature>
<dbReference type="InterPro" id="IPR027359">
    <property type="entry name" value="Volt_channel_dom_sf"/>
</dbReference>
<keyword evidence="2 5" id="KW-0812">Transmembrane</keyword>
<evidence type="ECO:0000313" key="8">
    <source>
        <dbReference type="RefSeq" id="XP_006822827.1"/>
    </source>
</evidence>
<keyword evidence="3 5" id="KW-1133">Transmembrane helix</keyword>
<dbReference type="Pfam" id="PF00520">
    <property type="entry name" value="Ion_trans"/>
    <property type="match status" value="2"/>
</dbReference>